<evidence type="ECO:0000259" key="8">
    <source>
        <dbReference type="PROSITE" id="PS51465"/>
    </source>
</evidence>
<evidence type="ECO:0000256" key="7">
    <source>
        <dbReference type="SAM" id="SignalP"/>
    </source>
</evidence>
<organism evidence="9 10">
    <name type="scientific">Hypsibius exemplaris</name>
    <name type="common">Freshwater tardigrade</name>
    <dbReference type="NCBI Taxonomy" id="2072580"/>
    <lineage>
        <taxon>Eukaryota</taxon>
        <taxon>Metazoa</taxon>
        <taxon>Ecdysozoa</taxon>
        <taxon>Tardigrada</taxon>
        <taxon>Eutardigrada</taxon>
        <taxon>Parachela</taxon>
        <taxon>Hypsibioidea</taxon>
        <taxon>Hypsibiidae</taxon>
        <taxon>Hypsibius</taxon>
    </lineage>
</organism>
<dbReference type="Proteomes" id="UP000192578">
    <property type="component" value="Unassembled WGS sequence"/>
</dbReference>
<dbReference type="Pfam" id="PF07648">
    <property type="entry name" value="Kazal_2"/>
    <property type="match status" value="1"/>
</dbReference>
<keyword evidence="2" id="KW-0964">Secreted</keyword>
<dbReference type="GO" id="GO:0005518">
    <property type="term" value="F:collagen binding"/>
    <property type="evidence" value="ECO:0007669"/>
    <property type="project" value="TreeGrafter"/>
</dbReference>
<dbReference type="Gene3D" id="3.30.60.30">
    <property type="match status" value="1"/>
</dbReference>
<feature type="chain" id="PRO_5012912875" description="Kazal-like domain-containing protein" evidence="7">
    <location>
        <begin position="20"/>
        <end position="323"/>
    </location>
</feature>
<feature type="domain" description="Kazal-like" evidence="8">
    <location>
        <begin position="103"/>
        <end position="154"/>
    </location>
</feature>
<evidence type="ECO:0000313" key="9">
    <source>
        <dbReference type="EMBL" id="OQV13728.1"/>
    </source>
</evidence>
<dbReference type="PROSITE" id="PS00018">
    <property type="entry name" value="EF_HAND_1"/>
    <property type="match status" value="1"/>
</dbReference>
<evidence type="ECO:0000313" key="10">
    <source>
        <dbReference type="Proteomes" id="UP000192578"/>
    </source>
</evidence>
<keyword evidence="10" id="KW-1185">Reference proteome</keyword>
<dbReference type="PROSITE" id="PS51465">
    <property type="entry name" value="KAZAL_2"/>
    <property type="match status" value="1"/>
</dbReference>
<dbReference type="SMART" id="SM00280">
    <property type="entry name" value="KAZAL"/>
    <property type="match status" value="1"/>
</dbReference>
<dbReference type="PANTHER" id="PTHR13866">
    <property type="entry name" value="SPARC OSTEONECTIN"/>
    <property type="match status" value="1"/>
</dbReference>
<dbReference type="Pfam" id="PF10591">
    <property type="entry name" value="SPARC_Ca_bdg"/>
    <property type="match status" value="1"/>
</dbReference>
<dbReference type="OrthoDB" id="8875634at2759"/>
<keyword evidence="4" id="KW-0106">Calcium</keyword>
<comment type="subcellular location">
    <subcellularLocation>
        <location evidence="1">Secreted</location>
    </subcellularLocation>
</comment>
<dbReference type="InterPro" id="IPR018247">
    <property type="entry name" value="EF_Hand_1_Ca_BS"/>
</dbReference>
<dbReference type="PANTHER" id="PTHR13866:SF30">
    <property type="match status" value="1"/>
</dbReference>
<reference evidence="10" key="1">
    <citation type="submission" date="2017-01" db="EMBL/GenBank/DDBJ databases">
        <title>Comparative genomics of anhydrobiosis in the tardigrade Hypsibius dujardini.</title>
        <authorList>
            <person name="Yoshida Y."/>
            <person name="Koutsovoulos G."/>
            <person name="Laetsch D."/>
            <person name="Stevens L."/>
            <person name="Kumar S."/>
            <person name="Horikawa D."/>
            <person name="Ishino K."/>
            <person name="Komine S."/>
            <person name="Tomita M."/>
            <person name="Blaxter M."/>
            <person name="Arakawa K."/>
        </authorList>
    </citation>
    <scope>NUCLEOTIDE SEQUENCE [LARGE SCALE GENOMIC DNA]</scope>
    <source>
        <strain evidence="10">Z151</strain>
    </source>
</reference>
<dbReference type="InterPro" id="IPR011992">
    <property type="entry name" value="EF-hand-dom_pair"/>
</dbReference>
<name>A0A1W0WEW4_HYPEX</name>
<dbReference type="CDD" id="cd00104">
    <property type="entry name" value="KAZAL_FS"/>
    <property type="match status" value="1"/>
</dbReference>
<feature type="signal peptide" evidence="7">
    <location>
        <begin position="1"/>
        <end position="19"/>
    </location>
</feature>
<dbReference type="InterPro" id="IPR019577">
    <property type="entry name" value="SPARC/Testican_Ca-bd-dom"/>
</dbReference>
<dbReference type="InterPro" id="IPR036058">
    <property type="entry name" value="Kazal_dom_sf"/>
</dbReference>
<keyword evidence="5" id="KW-1015">Disulfide bond</keyword>
<evidence type="ECO:0000256" key="1">
    <source>
        <dbReference type="ARBA" id="ARBA00004613"/>
    </source>
</evidence>
<sequence>MQTIIAALVVFLVLQTIDAKSPLKKGKDDLYSYSSVTAVFFPEEAGSNALCRTLDCQEGNLCVVFHGDRAVCMTEKSWKKMMKTKKADTQKKQLERTVTKSVPSFQNDCQPCPVVHPVFVCGSDNVTYSSECRLQFKNCEDNTSVKVACQGRCPCPVPKETEVVSRVDSETSSNKGKPQGATRKAMLKKSMSAVTGVDAENHVVTEEDTSKKANKVCAKKEMRELKRRLVSWFWAIFRQKHPQGDPMDLTDAPVCRRGASQGVLSWMFAYFDDNKDGSLTLTELFDLESDKYEHCVNPFLEHCDADDDLEISGHEWCKCLQKH</sequence>
<dbReference type="Gene3D" id="1.10.238.10">
    <property type="entry name" value="EF-hand"/>
    <property type="match status" value="1"/>
</dbReference>
<dbReference type="GO" id="GO:0005615">
    <property type="term" value="C:extracellular space"/>
    <property type="evidence" value="ECO:0007669"/>
    <property type="project" value="TreeGrafter"/>
</dbReference>
<dbReference type="SUPFAM" id="SSF100895">
    <property type="entry name" value="Kazal-type serine protease inhibitors"/>
    <property type="match status" value="1"/>
</dbReference>
<evidence type="ECO:0000256" key="2">
    <source>
        <dbReference type="ARBA" id="ARBA00022525"/>
    </source>
</evidence>
<keyword evidence="6" id="KW-0325">Glycoprotein</keyword>
<evidence type="ECO:0000256" key="3">
    <source>
        <dbReference type="ARBA" id="ARBA00022729"/>
    </source>
</evidence>
<evidence type="ECO:0000256" key="6">
    <source>
        <dbReference type="ARBA" id="ARBA00023180"/>
    </source>
</evidence>
<protein>
    <recommendedName>
        <fullName evidence="8">Kazal-like domain-containing protein</fullName>
    </recommendedName>
</protein>
<proteinExistence type="predicted"/>
<comment type="caution">
    <text evidence="9">The sequence shown here is derived from an EMBL/GenBank/DDBJ whole genome shotgun (WGS) entry which is preliminary data.</text>
</comment>
<dbReference type="EMBL" id="MTYJ01000117">
    <property type="protein sequence ID" value="OQV13728.1"/>
    <property type="molecule type" value="Genomic_DNA"/>
</dbReference>
<evidence type="ECO:0000256" key="4">
    <source>
        <dbReference type="ARBA" id="ARBA00022837"/>
    </source>
</evidence>
<dbReference type="GO" id="GO:0050840">
    <property type="term" value="F:extracellular matrix binding"/>
    <property type="evidence" value="ECO:0007669"/>
    <property type="project" value="TreeGrafter"/>
</dbReference>
<keyword evidence="3 7" id="KW-0732">Signal</keyword>
<dbReference type="InterPro" id="IPR002350">
    <property type="entry name" value="Kazal_dom"/>
</dbReference>
<accession>A0A1W0WEW4</accession>
<dbReference type="SUPFAM" id="SSF47473">
    <property type="entry name" value="EF-hand"/>
    <property type="match status" value="1"/>
</dbReference>
<gene>
    <name evidence="9" type="ORF">BV898_12043</name>
</gene>
<dbReference type="AlphaFoldDB" id="A0A1W0WEW4"/>
<dbReference type="GO" id="GO:0005509">
    <property type="term" value="F:calcium ion binding"/>
    <property type="evidence" value="ECO:0007669"/>
    <property type="project" value="InterPro"/>
</dbReference>
<evidence type="ECO:0000256" key="5">
    <source>
        <dbReference type="ARBA" id="ARBA00023157"/>
    </source>
</evidence>